<feature type="region of interest" description="Disordered" evidence="11">
    <location>
        <begin position="1"/>
        <end position="141"/>
    </location>
</feature>
<dbReference type="InterPro" id="IPR027417">
    <property type="entry name" value="P-loop_NTPase"/>
</dbReference>
<evidence type="ECO:0000256" key="11">
    <source>
        <dbReference type="SAM" id="MobiDB-lite"/>
    </source>
</evidence>
<evidence type="ECO:0000256" key="5">
    <source>
        <dbReference type="ARBA" id="ARBA00022840"/>
    </source>
</evidence>
<evidence type="ECO:0000256" key="8">
    <source>
        <dbReference type="ARBA" id="ARBA00023242"/>
    </source>
</evidence>
<keyword evidence="6 10" id="KW-0238">DNA-binding</keyword>
<reference evidence="13 14" key="1">
    <citation type="submission" date="2014-04" db="EMBL/GenBank/DDBJ databases">
        <authorList>
            <consortium name="DOE Joint Genome Institute"/>
            <person name="Kuo A."/>
            <person name="Kohler A."/>
            <person name="Costa M.D."/>
            <person name="Nagy L.G."/>
            <person name="Floudas D."/>
            <person name="Copeland A."/>
            <person name="Barry K.W."/>
            <person name="Cichocki N."/>
            <person name="Veneault-Fourrey C."/>
            <person name="LaButti K."/>
            <person name="Lindquist E.A."/>
            <person name="Lipzen A."/>
            <person name="Lundell T."/>
            <person name="Morin E."/>
            <person name="Murat C."/>
            <person name="Sun H."/>
            <person name="Tunlid A."/>
            <person name="Henrissat B."/>
            <person name="Grigoriev I.V."/>
            <person name="Hibbett D.S."/>
            <person name="Martin F."/>
            <person name="Nordberg H.P."/>
            <person name="Cantor M.N."/>
            <person name="Hua S.X."/>
        </authorList>
    </citation>
    <scope>NUCLEOTIDE SEQUENCE [LARGE SCALE GENOMIC DNA]</scope>
    <source>
        <strain evidence="13 14">441</strain>
    </source>
</reference>
<dbReference type="Gene3D" id="3.40.1170.10">
    <property type="entry name" value="DNA repair protein MutS, domain I"/>
    <property type="match status" value="1"/>
</dbReference>
<dbReference type="Pfam" id="PF05192">
    <property type="entry name" value="MutS_III"/>
    <property type="match status" value="1"/>
</dbReference>
<keyword evidence="4 10" id="KW-0227">DNA damage</keyword>
<evidence type="ECO:0000256" key="1">
    <source>
        <dbReference type="ARBA" id="ARBA00004123"/>
    </source>
</evidence>
<dbReference type="InterPro" id="IPR036678">
    <property type="entry name" value="MutS_con_dom_sf"/>
</dbReference>
<evidence type="ECO:0000256" key="2">
    <source>
        <dbReference type="ARBA" id="ARBA00007094"/>
    </source>
</evidence>
<dbReference type="HOGENOM" id="CLU_002472_0_2_1"/>
<dbReference type="EMBL" id="KN833752">
    <property type="protein sequence ID" value="KIK21377.1"/>
    <property type="molecule type" value="Genomic_DNA"/>
</dbReference>
<dbReference type="AlphaFoldDB" id="A0A0C9ZG04"/>
<keyword evidence="14" id="KW-1185">Reference proteome</keyword>
<dbReference type="InterPro" id="IPR000432">
    <property type="entry name" value="DNA_mismatch_repair_MutS_C"/>
</dbReference>
<dbReference type="SUPFAM" id="SSF53150">
    <property type="entry name" value="DNA repair protein MutS, domain II"/>
    <property type="match status" value="1"/>
</dbReference>
<feature type="domain" description="DNA mismatch repair proteins mutS family" evidence="12">
    <location>
        <begin position="916"/>
        <end position="932"/>
    </location>
</feature>
<dbReference type="PROSITE" id="PS00486">
    <property type="entry name" value="DNA_MISMATCH_REPAIR_2"/>
    <property type="match status" value="1"/>
</dbReference>
<comment type="similarity">
    <text evidence="2">Belongs to the DNA mismatch repair MutS family. MSH3 subfamily.</text>
</comment>
<dbReference type="GO" id="GO:0006312">
    <property type="term" value="P:mitotic recombination"/>
    <property type="evidence" value="ECO:0007669"/>
    <property type="project" value="TreeGrafter"/>
</dbReference>
<dbReference type="Pfam" id="PF01624">
    <property type="entry name" value="MutS_I"/>
    <property type="match status" value="1"/>
</dbReference>
<dbReference type="InterPro" id="IPR007860">
    <property type="entry name" value="DNA_mmatch_repair_MutS_con_dom"/>
</dbReference>
<dbReference type="SUPFAM" id="SSF55271">
    <property type="entry name" value="DNA repair protein MutS, domain I"/>
    <property type="match status" value="1"/>
</dbReference>
<feature type="region of interest" description="Disordered" evidence="11">
    <location>
        <begin position="155"/>
        <end position="179"/>
    </location>
</feature>
<feature type="compositionally biased region" description="Polar residues" evidence="11">
    <location>
        <begin position="76"/>
        <end position="85"/>
    </location>
</feature>
<dbReference type="SMART" id="SM00534">
    <property type="entry name" value="MUTSac"/>
    <property type="match status" value="1"/>
</dbReference>
<sequence>MSRKSPTAPTGMQSQPRISRYFSQTPSPTKKRQHDSGNSVIDLTLDGSEAGDQRPIKKLKLKQGGRLMEQWRFDPSQLSSTTGESAPSVDEDRKRRHQEFKRALLGENSLFARSKHAQEQAAQSDVSVEEENEGSESDRSDAAFKELSDLFSHKPVKKKGKASTSTVKPKRGAAEEIGPSGLPYTPAELQSLKLINENPGVVLMIESGYKYYFYGESAMIASRELGVVAYLRRNLMTAFIPVHRRDLHVKKLLSQGHKVGIVEQTETAALKKASDNRNTLFERKLTYLYTATTYVDEVGSTDDLDKYGAPLLACFLESPSRGDVPDDQVSIAMIAITPSTGDVIWDEFDDSIMRSELETRLVHTRPAELVLPERGLSRLTEKVLKHFASSAASEHKIRIERYENPMDYTAAFDFVTQFYNDKAKQGAAKDPKMEGLLDIIANFSQRVVVALAHAIQYLSAFSIADAFLGAKFFSKFANRTHMLLNSNTLTNLEIYQNQTDYTTTGSLMWILDHTTTKFGARLLKNWVGRPLTDKKVLQQRIDAIEEIITSSSERLVALRQAMRKLPDLAKGLCRIQYGQCSPQELATLLPAFNKVANAFDGLVNEPGGGFTCKLLNEIALALPKLKTPMRDLLGVVSLKEAAQGNKMSLWKDDEKYPALVQLQLMIQTIESELSEELKRIRKILRMPSLQWTTTLGFEYLVEVKKADNREVPVSWELVSSTKYLRRYYTPEVKKLLQERARYQELLTAEANKAYKSFLADIVQSYYPVLRDAVSKLAVADCLCSLAQVALQDGYVRPEFTEDDVLDIVDGRHPMVEALRPDPFVPNTICLGGDSARSVIITGPNMGGKSSAVRMVALIAIMAQIGSYVPAKAARIGMCDGIIARMGASDELARGRSTFMVEMAETSEILTIATPKSLVILDELGRGTSTADGMAIADAVLHHLIQDVKCKTLFITHYPLIAVDMGRRFPKEVQNAHMSYTTETRIDGRRDVTFLYRLTRGFAKESFGVECARLAGIPEEVLTVATERSERCRLSVEAHNRLIRMQACFRLIKQCLASPPDPAQLLRELHMQMYLHRSTLGA</sequence>
<comment type="subcellular location">
    <subcellularLocation>
        <location evidence="1">Nucleus</location>
    </subcellularLocation>
</comment>
<comment type="function">
    <text evidence="10">Component of the post-replicative DNA mismatch repair system (MMR).</text>
</comment>
<dbReference type="Pfam" id="PF00488">
    <property type="entry name" value="MutS_V"/>
    <property type="match status" value="1"/>
</dbReference>
<evidence type="ECO:0000259" key="12">
    <source>
        <dbReference type="PROSITE" id="PS00486"/>
    </source>
</evidence>
<dbReference type="Pfam" id="PF05188">
    <property type="entry name" value="MutS_II"/>
    <property type="match status" value="1"/>
</dbReference>
<dbReference type="InterPro" id="IPR045076">
    <property type="entry name" value="MutS"/>
</dbReference>
<dbReference type="Pfam" id="PF05190">
    <property type="entry name" value="MutS_IV"/>
    <property type="match status" value="1"/>
</dbReference>
<dbReference type="OrthoDB" id="121051at2759"/>
<evidence type="ECO:0000256" key="3">
    <source>
        <dbReference type="ARBA" id="ARBA00022741"/>
    </source>
</evidence>
<dbReference type="Gene3D" id="3.40.50.300">
    <property type="entry name" value="P-loop containing nucleotide triphosphate hydrolases"/>
    <property type="match status" value="1"/>
</dbReference>
<dbReference type="PANTHER" id="PTHR11361:SF122">
    <property type="entry name" value="DNA MISMATCH REPAIR PROTEIN MSH3"/>
    <property type="match status" value="1"/>
</dbReference>
<dbReference type="SUPFAM" id="SSF48334">
    <property type="entry name" value="DNA repair protein MutS, domain III"/>
    <property type="match status" value="1"/>
</dbReference>
<accession>A0A0C9ZG04</accession>
<evidence type="ECO:0000256" key="6">
    <source>
        <dbReference type="ARBA" id="ARBA00023125"/>
    </source>
</evidence>
<dbReference type="GO" id="GO:0030983">
    <property type="term" value="F:mismatched DNA binding"/>
    <property type="evidence" value="ECO:0007669"/>
    <property type="project" value="InterPro"/>
</dbReference>
<dbReference type="SMART" id="SM00533">
    <property type="entry name" value="MUTSd"/>
    <property type="match status" value="1"/>
</dbReference>
<dbReference type="InterPro" id="IPR016151">
    <property type="entry name" value="DNA_mismatch_repair_MutS_N"/>
</dbReference>
<dbReference type="SUPFAM" id="SSF52540">
    <property type="entry name" value="P-loop containing nucleoside triphosphate hydrolases"/>
    <property type="match status" value="1"/>
</dbReference>
<keyword evidence="7 10" id="KW-0234">DNA repair</keyword>
<dbReference type="GO" id="GO:0005524">
    <property type="term" value="F:ATP binding"/>
    <property type="evidence" value="ECO:0007669"/>
    <property type="project" value="UniProtKB-KW"/>
</dbReference>
<keyword evidence="5" id="KW-0067">ATP-binding</keyword>
<proteinExistence type="inferred from homology"/>
<evidence type="ECO:0000313" key="14">
    <source>
        <dbReference type="Proteomes" id="UP000054018"/>
    </source>
</evidence>
<protein>
    <recommendedName>
        <fullName evidence="9">MutS protein homolog 3</fullName>
    </recommendedName>
</protein>
<gene>
    <name evidence="13" type="ORF">PISMIDRAFT_681294</name>
</gene>
<dbReference type="GO" id="GO:0005634">
    <property type="term" value="C:nucleus"/>
    <property type="evidence" value="ECO:0007669"/>
    <property type="project" value="UniProtKB-SubCell"/>
</dbReference>
<evidence type="ECO:0000256" key="10">
    <source>
        <dbReference type="RuleBase" id="RU003756"/>
    </source>
</evidence>
<dbReference type="STRING" id="765257.A0A0C9ZG04"/>
<dbReference type="GO" id="GO:0006298">
    <property type="term" value="P:mismatch repair"/>
    <property type="evidence" value="ECO:0007669"/>
    <property type="project" value="InterPro"/>
</dbReference>
<dbReference type="PANTHER" id="PTHR11361">
    <property type="entry name" value="DNA MISMATCH REPAIR PROTEIN MUTS FAMILY MEMBER"/>
    <property type="match status" value="1"/>
</dbReference>
<dbReference type="FunFam" id="1.10.1420.10:FF:000004">
    <property type="entry name" value="DNA mismatch repair protein Msh3"/>
    <property type="match status" value="1"/>
</dbReference>
<evidence type="ECO:0000256" key="9">
    <source>
        <dbReference type="ARBA" id="ARBA00029792"/>
    </source>
</evidence>
<dbReference type="Gene3D" id="1.10.1420.10">
    <property type="match status" value="2"/>
</dbReference>
<name>A0A0C9ZG04_9AGAM</name>
<keyword evidence="8" id="KW-0539">Nucleus</keyword>
<feature type="compositionally biased region" description="Polar residues" evidence="11">
    <location>
        <begin position="1"/>
        <end position="28"/>
    </location>
</feature>
<dbReference type="InterPro" id="IPR007695">
    <property type="entry name" value="DNA_mismatch_repair_MutS-lik_N"/>
</dbReference>
<dbReference type="Proteomes" id="UP000054018">
    <property type="component" value="Unassembled WGS sequence"/>
</dbReference>
<evidence type="ECO:0000256" key="7">
    <source>
        <dbReference type="ARBA" id="ARBA00023204"/>
    </source>
</evidence>
<reference evidence="14" key="2">
    <citation type="submission" date="2015-01" db="EMBL/GenBank/DDBJ databases">
        <title>Evolutionary Origins and Diversification of the Mycorrhizal Mutualists.</title>
        <authorList>
            <consortium name="DOE Joint Genome Institute"/>
            <consortium name="Mycorrhizal Genomics Consortium"/>
            <person name="Kohler A."/>
            <person name="Kuo A."/>
            <person name="Nagy L.G."/>
            <person name="Floudas D."/>
            <person name="Copeland A."/>
            <person name="Barry K.W."/>
            <person name="Cichocki N."/>
            <person name="Veneault-Fourrey C."/>
            <person name="LaButti K."/>
            <person name="Lindquist E.A."/>
            <person name="Lipzen A."/>
            <person name="Lundell T."/>
            <person name="Morin E."/>
            <person name="Murat C."/>
            <person name="Riley R."/>
            <person name="Ohm R."/>
            <person name="Sun H."/>
            <person name="Tunlid A."/>
            <person name="Henrissat B."/>
            <person name="Grigoriev I.V."/>
            <person name="Hibbett D.S."/>
            <person name="Martin F."/>
        </authorList>
    </citation>
    <scope>NUCLEOTIDE SEQUENCE [LARGE SCALE GENOMIC DNA]</scope>
    <source>
        <strain evidence="14">441</strain>
    </source>
</reference>
<dbReference type="InterPro" id="IPR007696">
    <property type="entry name" value="DNA_mismatch_repair_MutS_core"/>
</dbReference>
<dbReference type="InterPro" id="IPR036187">
    <property type="entry name" value="DNA_mismatch_repair_MutS_sf"/>
</dbReference>
<evidence type="ECO:0000313" key="13">
    <source>
        <dbReference type="EMBL" id="KIK21377.1"/>
    </source>
</evidence>
<dbReference type="NCBIfam" id="NF003810">
    <property type="entry name" value="PRK05399.1"/>
    <property type="match status" value="1"/>
</dbReference>
<evidence type="ECO:0000256" key="4">
    <source>
        <dbReference type="ARBA" id="ARBA00022763"/>
    </source>
</evidence>
<keyword evidence="3 10" id="KW-0547">Nucleotide-binding</keyword>
<dbReference type="Gene3D" id="3.30.420.110">
    <property type="entry name" value="MutS, connector domain"/>
    <property type="match status" value="1"/>
</dbReference>
<dbReference type="InterPro" id="IPR007861">
    <property type="entry name" value="DNA_mismatch_repair_MutS_clamp"/>
</dbReference>
<dbReference type="GO" id="GO:0140664">
    <property type="term" value="F:ATP-dependent DNA damage sensor activity"/>
    <property type="evidence" value="ECO:0007669"/>
    <property type="project" value="InterPro"/>
</dbReference>
<organism evidence="13 14">
    <name type="scientific">Pisolithus microcarpus 441</name>
    <dbReference type="NCBI Taxonomy" id="765257"/>
    <lineage>
        <taxon>Eukaryota</taxon>
        <taxon>Fungi</taxon>
        <taxon>Dikarya</taxon>
        <taxon>Basidiomycota</taxon>
        <taxon>Agaricomycotina</taxon>
        <taxon>Agaricomycetes</taxon>
        <taxon>Agaricomycetidae</taxon>
        <taxon>Boletales</taxon>
        <taxon>Sclerodermatineae</taxon>
        <taxon>Pisolithaceae</taxon>
        <taxon>Pisolithus</taxon>
    </lineage>
</organism>